<keyword evidence="2 5" id="KW-0378">Hydrolase</keyword>
<dbReference type="AlphaFoldDB" id="A0A840IDM6"/>
<keyword evidence="5" id="KW-0121">Carboxypeptidase</keyword>
<dbReference type="Gene3D" id="3.40.710.10">
    <property type="entry name" value="DD-peptidase/beta-lactamase superfamily"/>
    <property type="match status" value="1"/>
</dbReference>
<keyword evidence="4" id="KW-0732">Signal</keyword>
<dbReference type="GO" id="GO:0000270">
    <property type="term" value="P:peptidoglycan metabolic process"/>
    <property type="evidence" value="ECO:0007669"/>
    <property type="project" value="TreeGrafter"/>
</dbReference>
<protein>
    <submittedName>
        <fullName evidence="5">D-alanyl-D-alanine carboxypeptidase/D-alanyl-D-alanine-endopeptidase (Penicillin-binding protein 4)</fullName>
        <ecNumber evidence="5">3.4.16.4</ecNumber>
        <ecNumber evidence="5">3.4.21.-</ecNumber>
    </submittedName>
</protein>
<dbReference type="EC" id="3.4.21.-" evidence="5"/>
<dbReference type="EC" id="3.4.16.4" evidence="5"/>
<dbReference type="GO" id="GO:0009002">
    <property type="term" value="F:serine-type D-Ala-D-Ala carboxypeptidase activity"/>
    <property type="evidence" value="ECO:0007669"/>
    <property type="project" value="UniProtKB-EC"/>
</dbReference>
<feature type="signal peptide" evidence="4">
    <location>
        <begin position="1"/>
        <end position="26"/>
    </location>
</feature>
<feature type="region of interest" description="Disordered" evidence="3">
    <location>
        <begin position="421"/>
        <end position="454"/>
    </location>
</feature>
<evidence type="ECO:0000256" key="2">
    <source>
        <dbReference type="ARBA" id="ARBA00022801"/>
    </source>
</evidence>
<proteinExistence type="inferred from homology"/>
<feature type="compositionally biased region" description="Basic residues" evidence="3">
    <location>
        <begin position="443"/>
        <end position="454"/>
    </location>
</feature>
<dbReference type="GO" id="GO:0006508">
    <property type="term" value="P:proteolysis"/>
    <property type="evidence" value="ECO:0007669"/>
    <property type="project" value="InterPro"/>
</dbReference>
<name>A0A840IDM6_9ACTN</name>
<dbReference type="NCBIfam" id="TIGR00666">
    <property type="entry name" value="PBP4"/>
    <property type="match status" value="1"/>
</dbReference>
<gene>
    <name evidence="5" type="ORF">BDZ31_002485</name>
</gene>
<comment type="similarity">
    <text evidence="1">Belongs to the peptidase S13 family.</text>
</comment>
<keyword evidence="5" id="KW-0645">Protease</keyword>
<evidence type="ECO:0000256" key="3">
    <source>
        <dbReference type="SAM" id="MobiDB-lite"/>
    </source>
</evidence>
<dbReference type="PRINTS" id="PR00922">
    <property type="entry name" value="DADACBPTASE3"/>
</dbReference>
<dbReference type="PANTHER" id="PTHR30023">
    <property type="entry name" value="D-ALANYL-D-ALANINE CARBOXYPEPTIDASE"/>
    <property type="match status" value="1"/>
</dbReference>
<dbReference type="Gene3D" id="3.50.80.20">
    <property type="entry name" value="D-Ala-D-Ala carboxypeptidase C, peptidase S13"/>
    <property type="match status" value="1"/>
</dbReference>
<dbReference type="RefSeq" id="WP_183342503.1">
    <property type="nucleotide sequence ID" value="NZ_JACHNU010000003.1"/>
</dbReference>
<dbReference type="InterPro" id="IPR000667">
    <property type="entry name" value="Peptidase_S13"/>
</dbReference>
<comment type="caution">
    <text evidence="5">The sequence shown here is derived from an EMBL/GenBank/DDBJ whole genome shotgun (WGS) entry which is preliminary data.</text>
</comment>
<dbReference type="PANTHER" id="PTHR30023:SF0">
    <property type="entry name" value="PENICILLIN-SENSITIVE CARBOXYPEPTIDASE A"/>
    <property type="match status" value="1"/>
</dbReference>
<evidence type="ECO:0000313" key="6">
    <source>
        <dbReference type="Proteomes" id="UP000585272"/>
    </source>
</evidence>
<dbReference type="Pfam" id="PF02113">
    <property type="entry name" value="Peptidase_S13"/>
    <property type="match status" value="2"/>
</dbReference>
<dbReference type="InterPro" id="IPR012338">
    <property type="entry name" value="Beta-lactam/transpept-like"/>
</dbReference>
<organism evidence="5 6">
    <name type="scientific">Conexibacter arvalis</name>
    <dbReference type="NCBI Taxonomy" id="912552"/>
    <lineage>
        <taxon>Bacteria</taxon>
        <taxon>Bacillati</taxon>
        <taxon>Actinomycetota</taxon>
        <taxon>Thermoleophilia</taxon>
        <taxon>Solirubrobacterales</taxon>
        <taxon>Conexibacteraceae</taxon>
        <taxon>Conexibacter</taxon>
    </lineage>
</organism>
<evidence type="ECO:0000313" key="5">
    <source>
        <dbReference type="EMBL" id="MBB4662896.1"/>
    </source>
</evidence>
<evidence type="ECO:0000256" key="4">
    <source>
        <dbReference type="SAM" id="SignalP"/>
    </source>
</evidence>
<evidence type="ECO:0000256" key="1">
    <source>
        <dbReference type="ARBA" id="ARBA00006096"/>
    </source>
</evidence>
<sequence>MPVPSSVRRIALLLSAAALTAPAAVAQTASAAPLDRAVTRELSRAGGVNGGYVLDTTTGRVLASVRADTPRIPASVEKLYTTSTALLRFGADGTLDTSVLGSGRLLDNGTWRGDLWLRGTGDPTFGSQSFINRSYGVGTSVEELAQAIADAGITRVTGRVYGDESRFDLRRGGPSTSWRYDVWIGGALSALLYNRGLAKEDGSARQTAPALFAAQQLTAALKRAGVRVGKAASSGPAPESAEQLAAISSPPMSTLARLTNVDSDNLYAEQLLKTVGAHHGRAGSTAAGAAVVRQTMRRFKASPRIADGSGLSRVNATTPRQVVLMLDGMRDEPGFRASLPVAGRTGTLAKRMRGTSAQDRCQAKTGTLSNVSALAGYCRTANNHVVAFAFLANSVYTVSAKAAEDRLAIMLARQRPAGAARADAKAKAQKNRSGGAATGAAAHARRVGAVRVAR</sequence>
<feature type="chain" id="PRO_5038842616" evidence="4">
    <location>
        <begin position="27"/>
        <end position="454"/>
    </location>
</feature>
<dbReference type="SUPFAM" id="SSF56601">
    <property type="entry name" value="beta-lactamase/transpeptidase-like"/>
    <property type="match status" value="1"/>
</dbReference>
<keyword evidence="6" id="KW-1185">Reference proteome</keyword>
<dbReference type="EMBL" id="JACHNU010000003">
    <property type="protein sequence ID" value="MBB4662896.1"/>
    <property type="molecule type" value="Genomic_DNA"/>
</dbReference>
<dbReference type="Proteomes" id="UP000585272">
    <property type="component" value="Unassembled WGS sequence"/>
</dbReference>
<reference evidence="5 6" key="1">
    <citation type="submission" date="2020-08" db="EMBL/GenBank/DDBJ databases">
        <title>Genomic Encyclopedia of Archaeal and Bacterial Type Strains, Phase II (KMG-II): from individual species to whole genera.</title>
        <authorList>
            <person name="Goeker M."/>
        </authorList>
    </citation>
    <scope>NUCLEOTIDE SEQUENCE [LARGE SCALE GENOMIC DNA]</scope>
    <source>
        <strain evidence="5 6">DSM 23288</strain>
    </source>
</reference>
<accession>A0A840IDM6</accession>